<dbReference type="Proteomes" id="UP000297814">
    <property type="component" value="Unassembled WGS sequence"/>
</dbReference>
<name>A0A4Z1GRX5_9HELO</name>
<evidence type="ECO:0000313" key="1">
    <source>
        <dbReference type="EMBL" id="TGO38329.1"/>
    </source>
</evidence>
<dbReference type="PANTHER" id="PTHR14097:SF9">
    <property type="entry name" value="EPIMERASE, PUTATIVE (AFU_ORTHOLOGUE AFUA_8G07320)-RELATED"/>
    <property type="match status" value="1"/>
</dbReference>
<proteinExistence type="predicted"/>
<gene>
    <name evidence="1" type="ORF">BHYA_0077g00320</name>
</gene>
<accession>A0A4Z1GRX5</accession>
<sequence>MLPYEFITVYLSQSLELLHKLLAILDRKPKFPTTVKLIVAGSTGFVATELIKQAISSPEITSIIALARRKTSVPQTLDDNADITKFGAVICDDFSNYSESVKKGLEGADACIWLIAITPSKMKDSTLDKARKICVEYTVNGLEMITQLPREKGARPFRFIYVSGHKSERDQSKQPWVMGDYLLMRGEAESRVIDFAQASNGAVEACIVKPGLIDGPDRRQGLVGSVLSTIGRGLIGLPKVDVSQIAATLLEQALKGIEKETLSNEDLIRIGDKVLSG</sequence>
<keyword evidence="2" id="KW-1185">Reference proteome</keyword>
<dbReference type="InterPro" id="IPR036291">
    <property type="entry name" value="NAD(P)-bd_dom_sf"/>
</dbReference>
<dbReference type="PANTHER" id="PTHR14097">
    <property type="entry name" value="OXIDOREDUCTASE HTATIP2"/>
    <property type="match status" value="1"/>
</dbReference>
<evidence type="ECO:0000313" key="2">
    <source>
        <dbReference type="Proteomes" id="UP000297814"/>
    </source>
</evidence>
<dbReference type="AlphaFoldDB" id="A0A4Z1GRX5"/>
<dbReference type="Gene3D" id="3.40.50.720">
    <property type="entry name" value="NAD(P)-binding Rossmann-like Domain"/>
    <property type="match status" value="1"/>
</dbReference>
<dbReference type="SUPFAM" id="SSF51735">
    <property type="entry name" value="NAD(P)-binding Rossmann-fold domains"/>
    <property type="match status" value="1"/>
</dbReference>
<dbReference type="EMBL" id="PQXK01000077">
    <property type="protein sequence ID" value="TGO38329.1"/>
    <property type="molecule type" value="Genomic_DNA"/>
</dbReference>
<organism evidence="1 2">
    <name type="scientific">Botrytis hyacinthi</name>
    <dbReference type="NCBI Taxonomy" id="278943"/>
    <lineage>
        <taxon>Eukaryota</taxon>
        <taxon>Fungi</taxon>
        <taxon>Dikarya</taxon>
        <taxon>Ascomycota</taxon>
        <taxon>Pezizomycotina</taxon>
        <taxon>Leotiomycetes</taxon>
        <taxon>Helotiales</taxon>
        <taxon>Sclerotiniaceae</taxon>
        <taxon>Botrytis</taxon>
    </lineage>
</organism>
<protein>
    <submittedName>
        <fullName evidence="1">Uncharacterized protein</fullName>
    </submittedName>
</protein>
<reference evidence="1 2" key="1">
    <citation type="submission" date="2017-12" db="EMBL/GenBank/DDBJ databases">
        <title>Comparative genomics of Botrytis spp.</title>
        <authorList>
            <person name="Valero-Jimenez C.A."/>
            <person name="Tapia P."/>
            <person name="Veloso J."/>
            <person name="Silva-Moreno E."/>
            <person name="Staats M."/>
            <person name="Valdes J.H."/>
            <person name="Van Kan J.A.L."/>
        </authorList>
    </citation>
    <scope>NUCLEOTIDE SEQUENCE [LARGE SCALE GENOMIC DNA]</scope>
    <source>
        <strain evidence="1 2">Bh0001</strain>
    </source>
</reference>
<comment type="caution">
    <text evidence="1">The sequence shown here is derived from an EMBL/GenBank/DDBJ whole genome shotgun (WGS) entry which is preliminary data.</text>
</comment>